<dbReference type="RefSeq" id="WP_234612287.1">
    <property type="nucleotide sequence ID" value="NZ_CP098806.1"/>
</dbReference>
<evidence type="ECO:0000313" key="2">
    <source>
        <dbReference type="Proteomes" id="UP001139700"/>
    </source>
</evidence>
<evidence type="ECO:0000313" key="1">
    <source>
        <dbReference type="EMBL" id="MCF0039849.1"/>
    </source>
</evidence>
<comment type="caution">
    <text evidence="1">The sequence shown here is derived from an EMBL/GenBank/DDBJ whole genome shotgun (WGS) entry which is preliminary data.</text>
</comment>
<dbReference type="AlphaFoldDB" id="A0A9X1P6L3"/>
<keyword evidence="2" id="KW-1185">Reference proteome</keyword>
<proteinExistence type="predicted"/>
<reference evidence="1" key="1">
    <citation type="submission" date="2021-12" db="EMBL/GenBank/DDBJ databases">
        <title>Novel species in genus Dyadobacter.</title>
        <authorList>
            <person name="Ma C."/>
        </authorList>
    </citation>
    <scope>NUCLEOTIDE SEQUENCE</scope>
    <source>
        <strain evidence="1">CY399</strain>
    </source>
</reference>
<gene>
    <name evidence="1" type="ORF">LXM24_07105</name>
</gene>
<accession>A0A9X1P6L3</accession>
<sequence>MDVPNYLRDEIKAYFPESSELQLSSAFANHRRFNFYFEIAPQQRFLLYLSWDGDYDRFTFKSLEFSSEEVLRALADAYPEKGSRIFNMGQPRSTVSFESRGGGRLSALEFKGIIHCDISAGEISGRELMECVDPLK</sequence>
<name>A0A9X1P6L3_9BACT</name>
<dbReference type="EMBL" id="JAJTTA010000002">
    <property type="protein sequence ID" value="MCF0039849.1"/>
    <property type="molecule type" value="Genomic_DNA"/>
</dbReference>
<protein>
    <submittedName>
        <fullName evidence="1">Uncharacterized protein</fullName>
    </submittedName>
</protein>
<organism evidence="1 2">
    <name type="scientific">Dyadobacter fanqingshengii</name>
    <dbReference type="NCBI Taxonomy" id="2906443"/>
    <lineage>
        <taxon>Bacteria</taxon>
        <taxon>Pseudomonadati</taxon>
        <taxon>Bacteroidota</taxon>
        <taxon>Cytophagia</taxon>
        <taxon>Cytophagales</taxon>
        <taxon>Spirosomataceae</taxon>
        <taxon>Dyadobacter</taxon>
    </lineage>
</organism>
<dbReference type="Proteomes" id="UP001139700">
    <property type="component" value="Unassembled WGS sequence"/>
</dbReference>